<name>A0A7X6RNS0_9ACTN</name>
<proteinExistence type="predicted"/>
<evidence type="ECO:0000259" key="1">
    <source>
        <dbReference type="Pfam" id="PF04149"/>
    </source>
</evidence>
<accession>A0A7X6RNS0</accession>
<dbReference type="Pfam" id="PF04149">
    <property type="entry name" value="DUF397"/>
    <property type="match status" value="1"/>
</dbReference>
<comment type="caution">
    <text evidence="2">The sequence shown here is derived from an EMBL/GenBank/DDBJ whole genome shotgun (WGS) entry which is preliminary data.</text>
</comment>
<dbReference type="InterPro" id="IPR007278">
    <property type="entry name" value="DUF397"/>
</dbReference>
<evidence type="ECO:0000313" key="2">
    <source>
        <dbReference type="EMBL" id="NKY96386.1"/>
    </source>
</evidence>
<dbReference type="EMBL" id="JAAXPG010000001">
    <property type="protein sequence ID" value="NKY96386.1"/>
    <property type="molecule type" value="Genomic_DNA"/>
</dbReference>
<organism evidence="2 3">
    <name type="scientific">Nocardiopsis alborubida</name>
    <dbReference type="NCBI Taxonomy" id="146802"/>
    <lineage>
        <taxon>Bacteria</taxon>
        <taxon>Bacillati</taxon>
        <taxon>Actinomycetota</taxon>
        <taxon>Actinomycetes</taxon>
        <taxon>Streptosporangiales</taxon>
        <taxon>Nocardiopsidaceae</taxon>
        <taxon>Nocardiopsis</taxon>
    </lineage>
</organism>
<keyword evidence="3" id="KW-1185">Reference proteome</keyword>
<feature type="domain" description="DUF397" evidence="1">
    <location>
        <begin position="19"/>
        <end position="70"/>
    </location>
</feature>
<reference evidence="2 3" key="1">
    <citation type="submission" date="2020-04" db="EMBL/GenBank/DDBJ databases">
        <title>MicrobeNet Type strains.</title>
        <authorList>
            <person name="Nicholson A.C."/>
        </authorList>
    </citation>
    <scope>NUCLEOTIDE SEQUENCE [LARGE SCALE GENOMIC DNA]</scope>
    <source>
        <strain evidence="2 3">ATCC 23612</strain>
    </source>
</reference>
<gene>
    <name evidence="2" type="ORF">HGB44_01665</name>
</gene>
<dbReference type="AlphaFoldDB" id="A0A7X6RNS0"/>
<sequence length="72" mass="8093">MRVTPEQEQRVKTKVTDINWHKSSHSGSSGGECVEVAEGQSVLVRDTQNRELGHLAFTTPEWTSLLNTLKTR</sequence>
<protein>
    <submittedName>
        <fullName evidence="2">DUF397 domain-containing protein</fullName>
    </submittedName>
</protein>
<evidence type="ECO:0000313" key="3">
    <source>
        <dbReference type="Proteomes" id="UP000553209"/>
    </source>
</evidence>
<dbReference type="Proteomes" id="UP000553209">
    <property type="component" value="Unassembled WGS sequence"/>
</dbReference>